<dbReference type="PANTHER" id="PTHR37477">
    <property type="entry name" value="COBALT-PRECORRIN-5A HYDROLASE"/>
    <property type="match status" value="1"/>
</dbReference>
<evidence type="ECO:0000313" key="2">
    <source>
        <dbReference type="EMBL" id="AFU04084.1"/>
    </source>
</evidence>
<dbReference type="HOGENOM" id="CLU_087913_0_3_11"/>
<dbReference type="KEGG" id="nbr:O3I_030675"/>
<evidence type="ECO:0000259" key="1">
    <source>
        <dbReference type="Pfam" id="PF01890"/>
    </source>
</evidence>
<dbReference type="InterPro" id="IPR052553">
    <property type="entry name" value="CbiG_hydrolase"/>
</dbReference>
<gene>
    <name evidence="2" type="ORF">O3I_030675</name>
</gene>
<sequence>MWSSAVTLSVAGSGLVGRRPEGARRMGELVVGLGVRPGTSAERIVRVVREVVGESAIKCLATIDRRAMESGMQGAAVELAVPVQAYTAGELAEVTVPKPDSRTAAAVGTPSVAEAAALLASAGGPLVVPKCVVDGVVVAVAECVGDPGL</sequence>
<dbReference type="GO" id="GO:0009236">
    <property type="term" value="P:cobalamin biosynthetic process"/>
    <property type="evidence" value="ECO:0007669"/>
    <property type="project" value="InterPro"/>
</dbReference>
<evidence type="ECO:0000313" key="3">
    <source>
        <dbReference type="Proteomes" id="UP000006304"/>
    </source>
</evidence>
<dbReference type="InterPro" id="IPR036518">
    <property type="entry name" value="CobE/GbiG_C_sf"/>
</dbReference>
<organism evidence="2 3">
    <name type="scientific">Nocardia brasiliensis (strain ATCC 700358 / HUJEG-1)</name>
    <dbReference type="NCBI Taxonomy" id="1133849"/>
    <lineage>
        <taxon>Bacteria</taxon>
        <taxon>Bacillati</taxon>
        <taxon>Actinomycetota</taxon>
        <taxon>Actinomycetes</taxon>
        <taxon>Mycobacteriales</taxon>
        <taxon>Nocardiaceae</taxon>
        <taxon>Nocardia</taxon>
    </lineage>
</organism>
<dbReference type="STRING" id="1133849.O3I_030675"/>
<keyword evidence="3" id="KW-1185">Reference proteome</keyword>
<feature type="domain" description="CobE/GbiG C-terminal" evidence="1">
    <location>
        <begin position="29"/>
        <end position="141"/>
    </location>
</feature>
<dbReference type="AlphaFoldDB" id="K0F3H6"/>
<name>K0F3H6_NOCB7</name>
<dbReference type="Pfam" id="PF01890">
    <property type="entry name" value="CbiG_C"/>
    <property type="match status" value="1"/>
</dbReference>
<dbReference type="SUPFAM" id="SSF159664">
    <property type="entry name" value="CobE/GbiG C-terminal domain-like"/>
    <property type="match status" value="1"/>
</dbReference>
<dbReference type="Proteomes" id="UP000006304">
    <property type="component" value="Chromosome"/>
</dbReference>
<protein>
    <submittedName>
        <fullName evidence="2">Cobalamin biosynthesis protein</fullName>
    </submittedName>
</protein>
<dbReference type="PANTHER" id="PTHR37477:SF1">
    <property type="entry name" value="COBALT-PRECORRIN-5A HYDROLASE"/>
    <property type="match status" value="1"/>
</dbReference>
<dbReference type="Gene3D" id="3.30.420.180">
    <property type="entry name" value="CobE/GbiG C-terminal domain"/>
    <property type="match status" value="1"/>
</dbReference>
<reference evidence="2 3" key="1">
    <citation type="journal article" date="2012" name="J. Bacteriol.">
        <title>Complete genome sequence of Nocardia brasiliensis HUJEG-1.</title>
        <authorList>
            <person name="Vera-Cabrera L."/>
            <person name="Ortiz-Lopez R."/>
            <person name="Elizondo-Gonzalez R."/>
            <person name="Perez-Maya A.A."/>
            <person name="Ocampo-Candiani J."/>
        </authorList>
    </citation>
    <scope>NUCLEOTIDE SEQUENCE [LARGE SCALE GENOMIC DNA]</scope>
    <source>
        <strain evidence="3">ATCC 700358</strain>
    </source>
</reference>
<dbReference type="InterPro" id="IPR002750">
    <property type="entry name" value="CobE/GbiG_C"/>
</dbReference>
<dbReference type="EMBL" id="CP003876">
    <property type="protein sequence ID" value="AFU04084.1"/>
    <property type="molecule type" value="Genomic_DNA"/>
</dbReference>
<accession>K0F3H6</accession>
<proteinExistence type="predicted"/>
<dbReference type="eggNOG" id="COG2073">
    <property type="taxonomic scope" value="Bacteria"/>
</dbReference>